<gene>
    <name evidence="4" type="ORF">IAC29_03645</name>
</gene>
<protein>
    <submittedName>
        <fullName evidence="4">FecR domain-containing protein</fullName>
    </submittedName>
</protein>
<dbReference type="Gene3D" id="3.55.50.30">
    <property type="match status" value="1"/>
</dbReference>
<keyword evidence="1" id="KW-0812">Transmembrane</keyword>
<reference evidence="4" key="1">
    <citation type="submission" date="2020-10" db="EMBL/GenBank/DDBJ databases">
        <authorList>
            <person name="Gilroy R."/>
        </authorList>
    </citation>
    <scope>NUCLEOTIDE SEQUENCE</scope>
    <source>
        <strain evidence="4">20514</strain>
    </source>
</reference>
<feature type="domain" description="Protein FecR C-terminal" evidence="3">
    <location>
        <begin position="230"/>
        <end position="288"/>
    </location>
</feature>
<keyword evidence="1" id="KW-0472">Membrane</keyword>
<evidence type="ECO:0000259" key="3">
    <source>
        <dbReference type="Pfam" id="PF16344"/>
    </source>
</evidence>
<dbReference type="Pfam" id="PF04773">
    <property type="entry name" value="FecR"/>
    <property type="match status" value="1"/>
</dbReference>
<dbReference type="PIRSF" id="PIRSF018266">
    <property type="entry name" value="FecR"/>
    <property type="match status" value="1"/>
</dbReference>
<dbReference type="Proteomes" id="UP000810252">
    <property type="component" value="Unassembled WGS sequence"/>
</dbReference>
<dbReference type="InterPro" id="IPR012373">
    <property type="entry name" value="Ferrdict_sens_TM"/>
</dbReference>
<evidence type="ECO:0000313" key="4">
    <source>
        <dbReference type="EMBL" id="MBO8448349.1"/>
    </source>
</evidence>
<dbReference type="EMBL" id="JADIMQ010000051">
    <property type="protein sequence ID" value="MBO8448349.1"/>
    <property type="molecule type" value="Genomic_DNA"/>
</dbReference>
<dbReference type="PANTHER" id="PTHR30273:SF2">
    <property type="entry name" value="PROTEIN FECR"/>
    <property type="match status" value="1"/>
</dbReference>
<sequence length="290" mass="31974">MRNISDIFDETDEIRTLDHALHFLLSGTPDTDVEESLKALNARIDAAQRTARRSRMRRWLYPAAAAVAVILVTAVVTFSLTYDDGIQRYCNAGEAAVMVSLPDGTQVWMNPGTEMTFDKNFNAEERNVTVVGEAYFDVVHNPDCPFIVTTESFKVKVLGTVFNVKAFPGDARPEVSLAQGSVAMQNLDGVNLVRLRPGQQAVLDKSADALEISDIYIGDMLMRHYGAVSLHNATVKEIVTEISDVYGVSIAVEGKDEGATYNFSFQKDSDIGDILDMLEFVCGDLRFSLE</sequence>
<name>A0A9D9HEY5_9BACT</name>
<evidence type="ECO:0000259" key="2">
    <source>
        <dbReference type="Pfam" id="PF04773"/>
    </source>
</evidence>
<dbReference type="GO" id="GO:0016989">
    <property type="term" value="F:sigma factor antagonist activity"/>
    <property type="evidence" value="ECO:0007669"/>
    <property type="project" value="TreeGrafter"/>
</dbReference>
<accession>A0A9D9HEY5</accession>
<feature type="transmembrane region" description="Helical" evidence="1">
    <location>
        <begin position="59"/>
        <end position="82"/>
    </location>
</feature>
<dbReference type="Gene3D" id="2.60.120.1440">
    <property type="match status" value="1"/>
</dbReference>
<evidence type="ECO:0000256" key="1">
    <source>
        <dbReference type="SAM" id="Phobius"/>
    </source>
</evidence>
<dbReference type="InterPro" id="IPR006860">
    <property type="entry name" value="FecR"/>
</dbReference>
<reference evidence="4" key="2">
    <citation type="journal article" date="2021" name="PeerJ">
        <title>Extensive microbial diversity within the chicken gut microbiome revealed by metagenomics and culture.</title>
        <authorList>
            <person name="Gilroy R."/>
            <person name="Ravi A."/>
            <person name="Getino M."/>
            <person name="Pursley I."/>
            <person name="Horton D.L."/>
            <person name="Alikhan N.F."/>
            <person name="Baker D."/>
            <person name="Gharbi K."/>
            <person name="Hall N."/>
            <person name="Watson M."/>
            <person name="Adriaenssens E.M."/>
            <person name="Foster-Nyarko E."/>
            <person name="Jarju S."/>
            <person name="Secka A."/>
            <person name="Antonio M."/>
            <person name="Oren A."/>
            <person name="Chaudhuri R.R."/>
            <person name="La Ragione R."/>
            <person name="Hildebrand F."/>
            <person name="Pallen M.J."/>
        </authorList>
    </citation>
    <scope>NUCLEOTIDE SEQUENCE</scope>
    <source>
        <strain evidence="4">20514</strain>
    </source>
</reference>
<dbReference type="Pfam" id="PF16344">
    <property type="entry name" value="FecR_C"/>
    <property type="match status" value="1"/>
</dbReference>
<comment type="caution">
    <text evidence="4">The sequence shown here is derived from an EMBL/GenBank/DDBJ whole genome shotgun (WGS) entry which is preliminary data.</text>
</comment>
<dbReference type="InterPro" id="IPR032508">
    <property type="entry name" value="FecR_C"/>
</dbReference>
<organism evidence="4 5">
    <name type="scientific">Candidatus Cryptobacteroides merdigallinarum</name>
    <dbReference type="NCBI Taxonomy" id="2840770"/>
    <lineage>
        <taxon>Bacteria</taxon>
        <taxon>Pseudomonadati</taxon>
        <taxon>Bacteroidota</taxon>
        <taxon>Bacteroidia</taxon>
        <taxon>Bacteroidales</taxon>
        <taxon>Candidatus Cryptobacteroides</taxon>
    </lineage>
</organism>
<proteinExistence type="predicted"/>
<dbReference type="AlphaFoldDB" id="A0A9D9HEY5"/>
<keyword evidence="1" id="KW-1133">Transmembrane helix</keyword>
<feature type="domain" description="FecR protein" evidence="2">
    <location>
        <begin position="95"/>
        <end position="182"/>
    </location>
</feature>
<evidence type="ECO:0000313" key="5">
    <source>
        <dbReference type="Proteomes" id="UP000810252"/>
    </source>
</evidence>
<dbReference type="PANTHER" id="PTHR30273">
    <property type="entry name" value="PERIPLASMIC SIGNAL SENSOR AND SIGMA FACTOR ACTIVATOR FECR-RELATED"/>
    <property type="match status" value="1"/>
</dbReference>